<dbReference type="PROSITE" id="PS50112">
    <property type="entry name" value="PAS"/>
    <property type="match status" value="3"/>
</dbReference>
<dbReference type="PROSITE" id="PS50110">
    <property type="entry name" value="RESPONSE_REGULATORY"/>
    <property type="match status" value="2"/>
</dbReference>
<evidence type="ECO:0000259" key="24">
    <source>
        <dbReference type="PROSITE" id="PS50112"/>
    </source>
</evidence>
<keyword evidence="11" id="KW-0067">ATP-binding</keyword>
<dbReference type="InterPro" id="IPR036097">
    <property type="entry name" value="HisK_dim/P_sf"/>
</dbReference>
<dbReference type="SMART" id="SM00388">
    <property type="entry name" value="HisKA"/>
    <property type="match status" value="1"/>
</dbReference>
<evidence type="ECO:0000313" key="27">
    <source>
        <dbReference type="EMBL" id="GAP64700.1"/>
    </source>
</evidence>
<dbReference type="SUPFAM" id="SSF52172">
    <property type="entry name" value="CheY-like"/>
    <property type="match status" value="2"/>
</dbReference>
<sequence>MQPSVNETRPVDHQQKNVEQVLSLSFAPFARYLLLGNTLFDALVTLFIALTQTPLALSSRIAALFTLFSLGTTWLAWRGKERAAMLLFGWGFWLGLVSISLLMGTISTATLLTFLLVIILTATIVGVFHGALQAALALGLVIWLNSTPVLPIPTAWRLSPPTSSLNWLLEGGIFLFILVILYALRNITLRVIADMLAMQNDLVQLNAELSTTNAELERLRASLQQEVEQRTIALQDALKQVRRSENRYRQLVDMLPDAVIVHCEGRIVFANETAAVMLGAHSPQDLIGRAVLDFVHPDNLDMVRERIRALTEWDEPAPLVREKLVRLDGTAFDAEVAAMPTEWGRKPAIQVVARDISAQVAAEEALRRSEALYRDIFENVSDLLFMHDMDGVFLSINPAVERTLGYTPEEVIGRSIAEFIVPEHRARFATYLEILKRRGHAAGLMYVQTKQGDTRLLRYNTSVLLENGEQRYVRGSARDITREVEAERELRRQKRFFEAIFNHSPVAIVALDLEQRITACNAAFERMFGYTAEEVIGVTLDDLIVSEERKDEALQATAQATAGEVVHLTTRRKRKDGSEFDVEIFGVPVFVDGQQVGAIGIYHDVSEFVRAREEAEAYARAKSEFLANMSHEIRTPLNGIIGMTNLLLDTPLTNEQRDFVETIRNSGDTLLALINDILDFSKIEAGKMELESIPFDLRDCVETALDLLVAKAQEKGLELAYFIEDDVPPVIEGDVTRLRQVLVNLVGNAVKFTEEGEVFVGVSVVKREGEQYQLQFMVRDTGIGIPPERRDRLFQAFQQVDSSTTRRYGGTGLGLAISKRLVELMGGEIWVESEVGKGSTFYFTIQARVAASPTTVIRRMAQPRQLLHKRVLVVDDNATNRTILTRQLDKWGISVVAVASAQEALALLYRGDIFDVAILDMQMPEIDGLMLAHQIRTIPTARGLPLILLTSIEKRREVRESGLFEKYLVKPIKPEPLMNALLDVLGEQQDVISAQDIQESSTRLFDATLGERHPLRILLAEDNVVNQKVALRMLERLGYRADVAANGHEVLAALRRQPYDVVLMDVQMPEMDGVEATRRIIEEWGEHRPRIIAMTANALPHHRTEYIEAGMDDYISKPILVEELVEALLRCPPHEDAHHSTHAPKTPAAFIDFEQLHQRLGDLVEEMLPDMAPVFLEDAAQRLQEARDAITTRDQETFVRCLHTLKGSAATIGAMPFSEICRELEALGRDGEWDTIEARFPEVEKAFEQTKQAFLQYLG</sequence>
<feature type="modified residue" description="Phosphohistidine" evidence="18">
    <location>
        <position position="1203"/>
    </location>
</feature>
<keyword evidence="8 21" id="KW-0812">Transmembrane</keyword>
<feature type="transmembrane region" description="Helical" evidence="21">
    <location>
        <begin position="57"/>
        <end position="77"/>
    </location>
</feature>
<dbReference type="Pfam" id="PF00072">
    <property type="entry name" value="Response_reg"/>
    <property type="match status" value="2"/>
</dbReference>
<dbReference type="SMART" id="SM00448">
    <property type="entry name" value="REC"/>
    <property type="match status" value="2"/>
</dbReference>
<dbReference type="InterPro" id="IPR035965">
    <property type="entry name" value="PAS-like_dom_sf"/>
</dbReference>
<evidence type="ECO:0000256" key="10">
    <source>
        <dbReference type="ARBA" id="ARBA00022777"/>
    </source>
</evidence>
<feature type="transmembrane region" description="Helical" evidence="21">
    <location>
        <begin position="164"/>
        <end position="184"/>
    </location>
</feature>
<dbReference type="InterPro" id="IPR036890">
    <property type="entry name" value="HATPase_C_sf"/>
</dbReference>
<feature type="domain" description="PAS" evidence="24">
    <location>
        <begin position="369"/>
        <end position="439"/>
    </location>
</feature>
<dbReference type="CDD" id="cd00082">
    <property type="entry name" value="HisKA"/>
    <property type="match status" value="1"/>
</dbReference>
<evidence type="ECO:0000256" key="15">
    <source>
        <dbReference type="ARBA" id="ARBA00064003"/>
    </source>
</evidence>
<dbReference type="CDD" id="cd00130">
    <property type="entry name" value="PAS"/>
    <property type="match status" value="3"/>
</dbReference>
<evidence type="ECO:0000256" key="21">
    <source>
        <dbReference type="SAM" id="Phobius"/>
    </source>
</evidence>
<dbReference type="CDD" id="cd00088">
    <property type="entry name" value="HPT"/>
    <property type="match status" value="1"/>
</dbReference>
<evidence type="ECO:0000256" key="13">
    <source>
        <dbReference type="ARBA" id="ARBA00023012"/>
    </source>
</evidence>
<dbReference type="STRING" id="872965.SE16_01765"/>
<keyword evidence="28" id="KW-1185">Reference proteome</keyword>
<dbReference type="GO" id="GO:0005886">
    <property type="term" value="C:plasma membrane"/>
    <property type="evidence" value="ECO:0007669"/>
    <property type="project" value="UniProtKB-SubCell"/>
</dbReference>
<evidence type="ECO:0000256" key="20">
    <source>
        <dbReference type="SAM" id="Coils"/>
    </source>
</evidence>
<evidence type="ECO:0000256" key="19">
    <source>
        <dbReference type="PROSITE-ProRule" id="PRU00169"/>
    </source>
</evidence>
<dbReference type="Gene3D" id="3.30.450.20">
    <property type="entry name" value="PAS domain"/>
    <property type="match status" value="3"/>
</dbReference>
<proteinExistence type="inferred from homology"/>
<dbReference type="Pfam" id="PF00512">
    <property type="entry name" value="HisKA"/>
    <property type="match status" value="1"/>
</dbReference>
<comment type="caution">
    <text evidence="27">The sequence shown here is derived from an EMBL/GenBank/DDBJ whole genome shotgun (WGS) entry which is preliminary data.</text>
</comment>
<evidence type="ECO:0000256" key="1">
    <source>
        <dbReference type="ARBA" id="ARBA00000085"/>
    </source>
</evidence>
<keyword evidence="12 21" id="KW-1133">Transmembrane helix</keyword>
<comment type="similarity">
    <text evidence="3">In the N-terminal section; belongs to the phytochrome family.</text>
</comment>
<evidence type="ECO:0000256" key="14">
    <source>
        <dbReference type="ARBA" id="ARBA00023136"/>
    </source>
</evidence>
<name>A0A0N0RFY5_9CHLR</name>
<dbReference type="RefSeq" id="WP_054494441.1">
    <property type="nucleotide sequence ID" value="NZ_BBZA01000308.1"/>
</dbReference>
<comment type="subunit">
    <text evidence="15">At low DSF concentrations, interacts with RpfF.</text>
</comment>
<dbReference type="Gene3D" id="1.20.120.160">
    <property type="entry name" value="HPT domain"/>
    <property type="match status" value="1"/>
</dbReference>
<dbReference type="PRINTS" id="PR00344">
    <property type="entry name" value="BCTRLSENSOR"/>
</dbReference>
<evidence type="ECO:0000256" key="4">
    <source>
        <dbReference type="ARBA" id="ARBA00012438"/>
    </source>
</evidence>
<dbReference type="InterPro" id="IPR000014">
    <property type="entry name" value="PAS"/>
</dbReference>
<dbReference type="InterPro" id="IPR005467">
    <property type="entry name" value="His_kinase_dom"/>
</dbReference>
<dbReference type="InterPro" id="IPR011006">
    <property type="entry name" value="CheY-like_superfamily"/>
</dbReference>
<dbReference type="OrthoDB" id="134768at2"/>
<accession>A0A0N0RFY5</accession>
<feature type="domain" description="PAS" evidence="24">
    <location>
        <begin position="244"/>
        <end position="314"/>
    </location>
</feature>
<keyword evidence="6 19" id="KW-0597">Phosphoprotein</keyword>
<feature type="domain" description="Histidine kinase" evidence="22">
    <location>
        <begin position="628"/>
        <end position="849"/>
    </location>
</feature>
<dbReference type="Pfam" id="PF01627">
    <property type="entry name" value="Hpt"/>
    <property type="match status" value="1"/>
</dbReference>
<dbReference type="PANTHER" id="PTHR45339:SF1">
    <property type="entry name" value="HYBRID SIGNAL TRANSDUCTION HISTIDINE KINASE J"/>
    <property type="match status" value="1"/>
</dbReference>
<dbReference type="SUPFAM" id="SSF47226">
    <property type="entry name" value="Histidine-containing phosphotransfer domain, HPT domain"/>
    <property type="match status" value="1"/>
</dbReference>
<feature type="modified residue" description="4-aspartylphosphate" evidence="19">
    <location>
        <position position="1065"/>
    </location>
</feature>
<dbReference type="SMART" id="SM00387">
    <property type="entry name" value="HATPase_c"/>
    <property type="match status" value="1"/>
</dbReference>
<feature type="domain" description="PAS" evidence="24">
    <location>
        <begin position="493"/>
        <end position="564"/>
    </location>
</feature>
<organism evidence="27 28">
    <name type="scientific">Ardenticatena maritima</name>
    <dbReference type="NCBI Taxonomy" id="872965"/>
    <lineage>
        <taxon>Bacteria</taxon>
        <taxon>Bacillati</taxon>
        <taxon>Chloroflexota</taxon>
        <taxon>Ardenticatenia</taxon>
        <taxon>Ardenticatenales</taxon>
        <taxon>Ardenticatenaceae</taxon>
        <taxon>Ardenticatena</taxon>
    </lineage>
</organism>
<evidence type="ECO:0000256" key="16">
    <source>
        <dbReference type="ARBA" id="ARBA00068150"/>
    </source>
</evidence>
<evidence type="ECO:0000259" key="22">
    <source>
        <dbReference type="PROSITE" id="PS50109"/>
    </source>
</evidence>
<evidence type="ECO:0000256" key="17">
    <source>
        <dbReference type="ARBA" id="ARBA00074306"/>
    </source>
</evidence>
<feature type="domain" description="Response regulatory" evidence="23">
    <location>
        <begin position="870"/>
        <end position="985"/>
    </location>
</feature>
<feature type="domain" description="PAC" evidence="25">
    <location>
        <begin position="440"/>
        <end position="492"/>
    </location>
</feature>
<dbReference type="Proteomes" id="UP000037784">
    <property type="component" value="Unassembled WGS sequence"/>
</dbReference>
<dbReference type="InParanoid" id="A0A0N0RFY5"/>
<reference evidence="27 28" key="1">
    <citation type="journal article" date="2015" name="Genome Announc.">
        <title>Draft Genome Sequence of a Heterotrophic Facultative Anaerobic Thermophilic Bacterium, Ardenticatena maritima Strain 110ST.</title>
        <authorList>
            <person name="Kawaichi S."/>
            <person name="Yoshida T."/>
            <person name="Sako Y."/>
            <person name="Nakamura R."/>
        </authorList>
    </citation>
    <scope>NUCLEOTIDE SEQUENCE [LARGE SCALE GENOMIC DNA]</scope>
    <source>
        <strain evidence="27 28">110S</strain>
    </source>
</reference>
<dbReference type="InterPro" id="IPR000700">
    <property type="entry name" value="PAS-assoc_C"/>
</dbReference>
<feature type="transmembrane region" description="Helical" evidence="21">
    <location>
        <begin position="29"/>
        <end position="50"/>
    </location>
</feature>
<dbReference type="EC" id="2.7.13.3" evidence="4"/>
<feature type="coiled-coil region" evidence="20">
    <location>
        <begin position="195"/>
        <end position="254"/>
    </location>
</feature>
<dbReference type="GO" id="GO:0000155">
    <property type="term" value="F:phosphorelay sensor kinase activity"/>
    <property type="evidence" value="ECO:0007669"/>
    <property type="project" value="InterPro"/>
</dbReference>
<evidence type="ECO:0000256" key="11">
    <source>
        <dbReference type="ARBA" id="ARBA00022840"/>
    </source>
</evidence>
<dbReference type="PROSITE" id="PS50113">
    <property type="entry name" value="PAC"/>
    <property type="match status" value="1"/>
</dbReference>
<evidence type="ECO:0000259" key="26">
    <source>
        <dbReference type="PROSITE" id="PS50894"/>
    </source>
</evidence>
<dbReference type="GO" id="GO:0006355">
    <property type="term" value="P:regulation of DNA-templated transcription"/>
    <property type="evidence" value="ECO:0007669"/>
    <property type="project" value="InterPro"/>
</dbReference>
<dbReference type="PROSITE" id="PS50894">
    <property type="entry name" value="HPT"/>
    <property type="match status" value="1"/>
</dbReference>
<feature type="transmembrane region" description="Helical" evidence="21">
    <location>
        <begin position="83"/>
        <end position="104"/>
    </location>
</feature>
<reference evidence="28" key="2">
    <citation type="submission" date="2015-08" db="EMBL/GenBank/DDBJ databases">
        <title>Draft Genome Sequence of a Heterotrophic Facultative Anaerobic Bacterium Ardenticatena maritima Strain 110S.</title>
        <authorList>
            <person name="Kawaichi S."/>
            <person name="Yoshida T."/>
            <person name="Sako Y."/>
            <person name="Nakamura R."/>
        </authorList>
    </citation>
    <scope>NUCLEOTIDE SEQUENCE [LARGE SCALE GENOMIC DNA]</scope>
    <source>
        <strain evidence="28">110S</strain>
    </source>
</reference>
<dbReference type="SUPFAM" id="SSF55785">
    <property type="entry name" value="PYP-like sensor domain (PAS domain)"/>
    <property type="match status" value="3"/>
</dbReference>
<comment type="subcellular location">
    <subcellularLocation>
        <location evidence="2">Cell membrane</location>
        <topology evidence="2">Multi-pass membrane protein</topology>
    </subcellularLocation>
</comment>
<dbReference type="Gene3D" id="1.10.287.130">
    <property type="match status" value="1"/>
</dbReference>
<dbReference type="Gene3D" id="3.40.50.2300">
    <property type="match status" value="2"/>
</dbReference>
<dbReference type="InterPro" id="IPR001610">
    <property type="entry name" value="PAC"/>
</dbReference>
<evidence type="ECO:0000259" key="25">
    <source>
        <dbReference type="PROSITE" id="PS50113"/>
    </source>
</evidence>
<dbReference type="FunFam" id="3.30.565.10:FF:000010">
    <property type="entry name" value="Sensor histidine kinase RcsC"/>
    <property type="match status" value="1"/>
</dbReference>
<comment type="catalytic activity">
    <reaction evidence="1">
        <text>ATP + protein L-histidine = ADP + protein N-phospho-L-histidine.</text>
        <dbReference type="EC" id="2.7.13.3"/>
    </reaction>
</comment>
<evidence type="ECO:0000256" key="9">
    <source>
        <dbReference type="ARBA" id="ARBA00022741"/>
    </source>
</evidence>
<dbReference type="PANTHER" id="PTHR45339">
    <property type="entry name" value="HYBRID SIGNAL TRANSDUCTION HISTIDINE KINASE J"/>
    <property type="match status" value="1"/>
</dbReference>
<evidence type="ECO:0000256" key="12">
    <source>
        <dbReference type="ARBA" id="ARBA00022989"/>
    </source>
</evidence>
<keyword evidence="5" id="KW-1003">Cell membrane</keyword>
<evidence type="ECO:0000256" key="2">
    <source>
        <dbReference type="ARBA" id="ARBA00004651"/>
    </source>
</evidence>
<dbReference type="InterPro" id="IPR008207">
    <property type="entry name" value="Sig_transdc_His_kin_Hpt_dom"/>
</dbReference>
<dbReference type="SUPFAM" id="SSF55874">
    <property type="entry name" value="ATPase domain of HSP90 chaperone/DNA topoisomerase II/histidine kinase"/>
    <property type="match status" value="1"/>
</dbReference>
<dbReference type="Pfam" id="PF02518">
    <property type="entry name" value="HATPase_c"/>
    <property type="match status" value="1"/>
</dbReference>
<evidence type="ECO:0000256" key="3">
    <source>
        <dbReference type="ARBA" id="ARBA00006402"/>
    </source>
</evidence>
<dbReference type="InterPro" id="IPR001789">
    <property type="entry name" value="Sig_transdc_resp-reg_receiver"/>
</dbReference>
<dbReference type="NCBIfam" id="TIGR00229">
    <property type="entry name" value="sensory_box"/>
    <property type="match status" value="3"/>
</dbReference>
<feature type="domain" description="Response regulatory" evidence="23">
    <location>
        <begin position="1016"/>
        <end position="1132"/>
    </location>
</feature>
<evidence type="ECO:0000256" key="8">
    <source>
        <dbReference type="ARBA" id="ARBA00022692"/>
    </source>
</evidence>
<feature type="domain" description="HPt" evidence="26">
    <location>
        <begin position="1164"/>
        <end position="1259"/>
    </location>
</feature>
<evidence type="ECO:0000259" key="23">
    <source>
        <dbReference type="PROSITE" id="PS50110"/>
    </source>
</evidence>
<keyword evidence="7" id="KW-0808">Transferase</keyword>
<dbReference type="InterPro" id="IPR013767">
    <property type="entry name" value="PAS_fold"/>
</dbReference>
<gene>
    <name evidence="27" type="ORF">ARMA_3123</name>
</gene>
<keyword evidence="20" id="KW-0175">Coiled coil</keyword>
<dbReference type="SUPFAM" id="SSF47384">
    <property type="entry name" value="Homodimeric domain of signal transducing histidine kinase"/>
    <property type="match status" value="1"/>
</dbReference>
<evidence type="ECO:0000313" key="28">
    <source>
        <dbReference type="Proteomes" id="UP000037784"/>
    </source>
</evidence>
<dbReference type="InterPro" id="IPR003661">
    <property type="entry name" value="HisK_dim/P_dom"/>
</dbReference>
<dbReference type="SMART" id="SM00073">
    <property type="entry name" value="HPT"/>
    <property type="match status" value="1"/>
</dbReference>
<protein>
    <recommendedName>
        <fullName evidence="17">Circadian input-output histidine kinase CikA</fullName>
        <ecNumber evidence="4">2.7.13.3</ecNumber>
    </recommendedName>
    <alternativeName>
        <fullName evidence="16">Sensory/regulatory protein RpfC</fullName>
    </alternativeName>
</protein>
<dbReference type="SMART" id="SM00086">
    <property type="entry name" value="PAC"/>
    <property type="match status" value="3"/>
</dbReference>
<feature type="transmembrane region" description="Helical" evidence="21">
    <location>
        <begin position="111"/>
        <end position="144"/>
    </location>
</feature>
<dbReference type="InterPro" id="IPR004358">
    <property type="entry name" value="Sig_transdc_His_kin-like_C"/>
</dbReference>
<dbReference type="GO" id="GO:0005524">
    <property type="term" value="F:ATP binding"/>
    <property type="evidence" value="ECO:0007669"/>
    <property type="project" value="UniProtKB-KW"/>
</dbReference>
<dbReference type="InterPro" id="IPR003594">
    <property type="entry name" value="HATPase_dom"/>
</dbReference>
<keyword evidence="9" id="KW-0547">Nucleotide-binding</keyword>
<dbReference type="PROSITE" id="PS50109">
    <property type="entry name" value="HIS_KIN"/>
    <property type="match status" value="1"/>
</dbReference>
<dbReference type="InterPro" id="IPR036641">
    <property type="entry name" value="HPT_dom_sf"/>
</dbReference>
<dbReference type="Gene3D" id="3.30.565.10">
    <property type="entry name" value="Histidine kinase-like ATPase, C-terminal domain"/>
    <property type="match status" value="1"/>
</dbReference>
<evidence type="ECO:0000256" key="5">
    <source>
        <dbReference type="ARBA" id="ARBA00022475"/>
    </source>
</evidence>
<evidence type="ECO:0000256" key="6">
    <source>
        <dbReference type="ARBA" id="ARBA00022553"/>
    </source>
</evidence>
<evidence type="ECO:0000256" key="18">
    <source>
        <dbReference type="PROSITE-ProRule" id="PRU00110"/>
    </source>
</evidence>
<evidence type="ECO:0000256" key="7">
    <source>
        <dbReference type="ARBA" id="ARBA00022679"/>
    </source>
</evidence>
<dbReference type="EMBL" id="BBZA01000308">
    <property type="protein sequence ID" value="GAP64700.1"/>
    <property type="molecule type" value="Genomic_DNA"/>
</dbReference>
<dbReference type="FunCoup" id="A0A0N0RFY5">
    <property type="interactions" value="209"/>
</dbReference>
<keyword evidence="14 21" id="KW-0472">Membrane</keyword>
<feature type="modified residue" description="4-aspartylphosphate" evidence="19">
    <location>
        <position position="920"/>
    </location>
</feature>
<dbReference type="Pfam" id="PF00989">
    <property type="entry name" value="PAS"/>
    <property type="match status" value="3"/>
</dbReference>
<dbReference type="SMART" id="SM00091">
    <property type="entry name" value="PAS"/>
    <property type="match status" value="3"/>
</dbReference>
<dbReference type="CDD" id="cd16922">
    <property type="entry name" value="HATPase_EvgS-ArcB-TorS-like"/>
    <property type="match status" value="1"/>
</dbReference>
<keyword evidence="10" id="KW-0418">Kinase</keyword>
<dbReference type="CDD" id="cd17546">
    <property type="entry name" value="REC_hyHK_CKI1_RcsC-like"/>
    <property type="match status" value="1"/>
</dbReference>
<dbReference type="FunFam" id="1.10.287.130:FF:000002">
    <property type="entry name" value="Two-component osmosensing histidine kinase"/>
    <property type="match status" value="1"/>
</dbReference>
<keyword evidence="13" id="KW-0902">Two-component regulatory system</keyword>
<dbReference type="AlphaFoldDB" id="A0A0N0RFY5"/>